<keyword evidence="2" id="KW-0597">Phosphoprotein</keyword>
<comment type="caution">
    <text evidence="5">The sequence shown here is derived from an EMBL/GenBank/DDBJ whole genome shotgun (WGS) entry which is preliminary data.</text>
</comment>
<evidence type="ECO:0000313" key="6">
    <source>
        <dbReference type="Proteomes" id="UP000185783"/>
    </source>
</evidence>
<dbReference type="InterPro" id="IPR000873">
    <property type="entry name" value="AMP-dep_synth/lig_dom"/>
</dbReference>
<dbReference type="PROSITE" id="PS00455">
    <property type="entry name" value="AMP_BINDING"/>
    <property type="match status" value="1"/>
</dbReference>
<dbReference type="Gene3D" id="3.40.50.12780">
    <property type="entry name" value="N-terminal domain of ligase-like"/>
    <property type="match status" value="1"/>
</dbReference>
<evidence type="ECO:0000259" key="3">
    <source>
        <dbReference type="Pfam" id="PF00501"/>
    </source>
</evidence>
<dbReference type="PANTHER" id="PTHR44845:SF6">
    <property type="entry name" value="BETA-ALANINE-ACTIVATING ENZYME"/>
    <property type="match status" value="1"/>
</dbReference>
<protein>
    <submittedName>
        <fullName evidence="5">Uncharacterized protein</fullName>
    </submittedName>
</protein>
<dbReference type="InterPro" id="IPR025110">
    <property type="entry name" value="AMP-bd_C"/>
</dbReference>
<dbReference type="RefSeq" id="WP_051269203.1">
    <property type="nucleotide sequence ID" value="NZ_LVVZ01000007.1"/>
</dbReference>
<dbReference type="InterPro" id="IPR042099">
    <property type="entry name" value="ANL_N_sf"/>
</dbReference>
<dbReference type="Pfam" id="PF00501">
    <property type="entry name" value="AMP-binding"/>
    <property type="match status" value="1"/>
</dbReference>
<keyword evidence="1" id="KW-0596">Phosphopantetheine</keyword>
<sequence length="496" mass="53879">MVYETLSQGFLEQFEKTKDKIALFTDHGDVRYLDLLEIYRGFCHQVEDLPLPSGSRVALYAEKNAQTIALILALWHHGHPVMVVPTALGDKACDKVFEDAAIFAQLGLNTNGTIEILKEVRGKGFTKCTSSCALILTTSGSTGVPKGVMLPVRALTNFFNWARQQFSVTADTTVFSYAPLNFDLALLEIWTPLSVGARSVLADPVKGADGAYLRSLVSTYQPDLIEGVPLLYRLLAEADGSSAFKAPFVKNVIMTGEKFSKEQRHQLAHMFPEAIFRNVYGATETNNSLVFSCNAEELTDLEVMPVGMPLPNVKVLVEPTDEPEADDVARGELLVSTPFQATGYTDPVKTEDAFITRTVEGVASTFYKTGDLVNMKQNGLIYLEGRSDFIVKVRGVRTNIVDVEIALASHPDVEAAAVIPLPDTAAGTKLAAVVQVSPGAKLNSLSLRSFCADHIPRSAIPSFYKISSDPIARTSTGKPDRKSLAGFFLETGEATS</sequence>
<accession>A0A1U7JK67</accession>
<name>A0A1U7JK67_9HYPH</name>
<dbReference type="Pfam" id="PF13193">
    <property type="entry name" value="AMP-binding_C"/>
    <property type="match status" value="1"/>
</dbReference>
<evidence type="ECO:0000313" key="5">
    <source>
        <dbReference type="EMBL" id="OKL45084.1"/>
    </source>
</evidence>
<dbReference type="STRING" id="197461.A3843_04850"/>
<evidence type="ECO:0000259" key="4">
    <source>
        <dbReference type="Pfam" id="PF13193"/>
    </source>
</evidence>
<evidence type="ECO:0000256" key="1">
    <source>
        <dbReference type="ARBA" id="ARBA00022450"/>
    </source>
</evidence>
<dbReference type="InterPro" id="IPR020845">
    <property type="entry name" value="AMP-binding_CS"/>
</dbReference>
<dbReference type="EMBL" id="LVVZ01000007">
    <property type="protein sequence ID" value="OKL45084.1"/>
    <property type="molecule type" value="Genomic_DNA"/>
</dbReference>
<reference evidence="5 6" key="1">
    <citation type="submission" date="2016-03" db="EMBL/GenBank/DDBJ databases">
        <title>Genome sequence of Nesiotobacter sp. nov., a moderately halophilic alphaproteobacterium isolated from the Yellow Sea, China.</title>
        <authorList>
            <person name="Zhang G."/>
            <person name="Zhang R."/>
        </authorList>
    </citation>
    <scope>NUCLEOTIDE SEQUENCE [LARGE SCALE GENOMIC DNA]</scope>
    <source>
        <strain evidence="5 6">WB1-6</strain>
    </source>
</reference>
<organism evidence="5 6">
    <name type="scientific">Pseudovibrio exalbescens</name>
    <dbReference type="NCBI Taxonomy" id="197461"/>
    <lineage>
        <taxon>Bacteria</taxon>
        <taxon>Pseudomonadati</taxon>
        <taxon>Pseudomonadota</taxon>
        <taxon>Alphaproteobacteria</taxon>
        <taxon>Hyphomicrobiales</taxon>
        <taxon>Stappiaceae</taxon>
        <taxon>Pseudovibrio</taxon>
    </lineage>
</organism>
<dbReference type="PANTHER" id="PTHR44845">
    <property type="entry name" value="CARRIER DOMAIN-CONTAINING PROTEIN"/>
    <property type="match status" value="1"/>
</dbReference>
<feature type="domain" description="AMP-binding enzyme C-terminal" evidence="4">
    <location>
        <begin position="403"/>
        <end position="478"/>
    </location>
</feature>
<evidence type="ECO:0000256" key="2">
    <source>
        <dbReference type="ARBA" id="ARBA00022553"/>
    </source>
</evidence>
<dbReference type="AlphaFoldDB" id="A0A1U7JK67"/>
<dbReference type="Proteomes" id="UP000185783">
    <property type="component" value="Unassembled WGS sequence"/>
</dbReference>
<proteinExistence type="predicted"/>
<feature type="domain" description="AMP-dependent synthetase/ligase" evidence="3">
    <location>
        <begin position="131"/>
        <end position="344"/>
    </location>
</feature>
<keyword evidence="6" id="KW-1185">Reference proteome</keyword>
<dbReference type="SUPFAM" id="SSF56801">
    <property type="entry name" value="Acetyl-CoA synthetase-like"/>
    <property type="match status" value="1"/>
</dbReference>
<dbReference type="Gene3D" id="3.30.300.30">
    <property type="match status" value="1"/>
</dbReference>
<dbReference type="InterPro" id="IPR045851">
    <property type="entry name" value="AMP-bd_C_sf"/>
</dbReference>
<gene>
    <name evidence="5" type="ORF">A3843_04850</name>
</gene>